<evidence type="ECO:0000256" key="2">
    <source>
        <dbReference type="ARBA" id="ARBA00023125"/>
    </source>
</evidence>
<dbReference type="PANTHER" id="PTHR44846">
    <property type="entry name" value="MANNOSYL-D-GLYCERATE TRANSPORT/METABOLISM SYSTEM REPRESSOR MNGR-RELATED"/>
    <property type="match status" value="1"/>
</dbReference>
<organism evidence="5 6">
    <name type="scientific">Lacticaseibacillus pabuli</name>
    <dbReference type="NCBI Taxonomy" id="3025672"/>
    <lineage>
        <taxon>Bacteria</taxon>
        <taxon>Bacillati</taxon>
        <taxon>Bacillota</taxon>
        <taxon>Bacilli</taxon>
        <taxon>Lactobacillales</taxon>
        <taxon>Lactobacillaceae</taxon>
        <taxon>Lacticaseibacillus</taxon>
    </lineage>
</organism>
<dbReference type="Proteomes" id="UP001220377">
    <property type="component" value="Chromosome"/>
</dbReference>
<sequence length="235" mass="26577">MYHDIANDIIAKINDGTFDVKLPTEQELTSQYEVSRNTIRRAIDVVYQRGLLRRVQGSGYYVNNQPSASKAIMNLSIGTGLAMHSPDSKLTSKVVTFDKIRVTHAEARLMRVADNTEMWRVVRVRYLDDEIYNLEHSYYPTSVVPVLTVDAVNDSIFEFLDETYDIQPTSSEDYVSIEALTADQASPLGQQPGEKVLALSQLNFCGNGLFFNYSISQYVYPGMRFYFHAANLSSN</sequence>
<proteinExistence type="predicted"/>
<dbReference type="CDD" id="cd07377">
    <property type="entry name" value="WHTH_GntR"/>
    <property type="match status" value="1"/>
</dbReference>
<dbReference type="PANTHER" id="PTHR44846:SF4">
    <property type="entry name" value="HTH GNTR-TYPE DOMAIN-CONTAINING PROTEIN"/>
    <property type="match status" value="1"/>
</dbReference>
<dbReference type="InterPro" id="IPR050679">
    <property type="entry name" value="Bact_HTH_transcr_reg"/>
</dbReference>
<dbReference type="Gene3D" id="1.10.10.10">
    <property type="entry name" value="Winged helix-like DNA-binding domain superfamily/Winged helix DNA-binding domain"/>
    <property type="match status" value="1"/>
</dbReference>
<keyword evidence="3" id="KW-0804">Transcription</keyword>
<dbReference type="InterPro" id="IPR011663">
    <property type="entry name" value="UTRA"/>
</dbReference>
<feature type="domain" description="HTH gntR-type" evidence="4">
    <location>
        <begin position="1"/>
        <end position="65"/>
    </location>
</feature>
<evidence type="ECO:0000313" key="6">
    <source>
        <dbReference type="Proteomes" id="UP001220377"/>
    </source>
</evidence>
<dbReference type="Pfam" id="PF07702">
    <property type="entry name" value="UTRA"/>
    <property type="match status" value="1"/>
</dbReference>
<protein>
    <submittedName>
        <fullName evidence="5">GntR family transcriptional regulator</fullName>
    </submittedName>
</protein>
<reference evidence="5 6" key="1">
    <citation type="submission" date="2023-02" db="EMBL/GenBank/DDBJ databases">
        <title>Genome sequence of Lacticaseibacillus sp. KACC 23028.</title>
        <authorList>
            <person name="Kim S."/>
            <person name="Heo J."/>
            <person name="Kwon S.-W."/>
        </authorList>
    </citation>
    <scope>NUCLEOTIDE SEQUENCE [LARGE SCALE GENOMIC DNA]</scope>
    <source>
        <strain evidence="5 6">KACC 23028</strain>
    </source>
</reference>
<dbReference type="EMBL" id="CP117884">
    <property type="protein sequence ID" value="WDF82581.1"/>
    <property type="molecule type" value="Genomic_DNA"/>
</dbReference>
<dbReference type="Gene3D" id="3.40.1410.10">
    <property type="entry name" value="Chorismate lyase-like"/>
    <property type="match status" value="1"/>
</dbReference>
<dbReference type="SMART" id="SM00866">
    <property type="entry name" value="UTRA"/>
    <property type="match status" value="1"/>
</dbReference>
<dbReference type="PRINTS" id="PR00035">
    <property type="entry name" value="HTHGNTR"/>
</dbReference>
<dbReference type="InterPro" id="IPR036390">
    <property type="entry name" value="WH_DNA-bd_sf"/>
</dbReference>
<evidence type="ECO:0000256" key="3">
    <source>
        <dbReference type="ARBA" id="ARBA00023163"/>
    </source>
</evidence>
<dbReference type="RefSeq" id="WP_274260146.1">
    <property type="nucleotide sequence ID" value="NZ_CP117884.1"/>
</dbReference>
<evidence type="ECO:0000259" key="4">
    <source>
        <dbReference type="PROSITE" id="PS50949"/>
    </source>
</evidence>
<dbReference type="SUPFAM" id="SSF64288">
    <property type="entry name" value="Chorismate lyase-like"/>
    <property type="match status" value="1"/>
</dbReference>
<keyword evidence="2" id="KW-0238">DNA-binding</keyword>
<dbReference type="InterPro" id="IPR036388">
    <property type="entry name" value="WH-like_DNA-bd_sf"/>
</dbReference>
<evidence type="ECO:0000256" key="1">
    <source>
        <dbReference type="ARBA" id="ARBA00023015"/>
    </source>
</evidence>
<gene>
    <name evidence="5" type="ORF">PQ472_11910</name>
</gene>
<dbReference type="InterPro" id="IPR000524">
    <property type="entry name" value="Tscrpt_reg_HTH_GntR"/>
</dbReference>
<keyword evidence="6" id="KW-1185">Reference proteome</keyword>
<dbReference type="SUPFAM" id="SSF46785">
    <property type="entry name" value="Winged helix' DNA-binding domain"/>
    <property type="match status" value="1"/>
</dbReference>
<accession>A0ABY7WUA8</accession>
<dbReference type="PROSITE" id="PS50949">
    <property type="entry name" value="HTH_GNTR"/>
    <property type="match status" value="1"/>
</dbReference>
<name>A0ABY7WUA8_9LACO</name>
<dbReference type="SMART" id="SM00345">
    <property type="entry name" value="HTH_GNTR"/>
    <property type="match status" value="1"/>
</dbReference>
<keyword evidence="1" id="KW-0805">Transcription regulation</keyword>
<dbReference type="Pfam" id="PF00392">
    <property type="entry name" value="GntR"/>
    <property type="match status" value="1"/>
</dbReference>
<evidence type="ECO:0000313" key="5">
    <source>
        <dbReference type="EMBL" id="WDF82581.1"/>
    </source>
</evidence>
<dbReference type="InterPro" id="IPR028978">
    <property type="entry name" value="Chorismate_lyase_/UTRA_dom_sf"/>
</dbReference>